<dbReference type="AlphaFoldDB" id="A0AAN7NDZ0"/>
<comment type="caution">
    <text evidence="1">The sequence shown here is derived from an EMBL/GenBank/DDBJ whole genome shotgun (WGS) entry which is preliminary data.</text>
</comment>
<evidence type="ECO:0000313" key="2">
    <source>
        <dbReference type="Proteomes" id="UP001333110"/>
    </source>
</evidence>
<dbReference type="EMBL" id="JAUNZN010000011">
    <property type="protein sequence ID" value="KAK4813832.1"/>
    <property type="molecule type" value="Genomic_DNA"/>
</dbReference>
<dbReference type="Proteomes" id="UP001333110">
    <property type="component" value="Unassembled WGS sequence"/>
</dbReference>
<keyword evidence="2" id="KW-1185">Reference proteome</keyword>
<gene>
    <name evidence="1" type="ORF">QYF61_001836</name>
</gene>
<reference evidence="1 2" key="1">
    <citation type="journal article" date="2023" name="J. Hered.">
        <title>Chromosome-level genome of the wood stork (Mycteria americana) provides insight into avian chromosome evolution.</title>
        <authorList>
            <person name="Flamio R. Jr."/>
            <person name="Ramstad K.M."/>
        </authorList>
    </citation>
    <scope>NUCLEOTIDE SEQUENCE [LARGE SCALE GENOMIC DNA]</scope>
    <source>
        <strain evidence="1">JAX WOST 10</strain>
    </source>
</reference>
<name>A0AAN7NDZ0_MYCAM</name>
<protein>
    <submittedName>
        <fullName evidence="1">Uncharacterized protein</fullName>
    </submittedName>
</protein>
<proteinExistence type="predicted"/>
<organism evidence="1 2">
    <name type="scientific">Mycteria americana</name>
    <name type="common">Wood stork</name>
    <dbReference type="NCBI Taxonomy" id="33587"/>
    <lineage>
        <taxon>Eukaryota</taxon>
        <taxon>Metazoa</taxon>
        <taxon>Chordata</taxon>
        <taxon>Craniata</taxon>
        <taxon>Vertebrata</taxon>
        <taxon>Euteleostomi</taxon>
        <taxon>Archelosauria</taxon>
        <taxon>Archosauria</taxon>
        <taxon>Dinosauria</taxon>
        <taxon>Saurischia</taxon>
        <taxon>Theropoda</taxon>
        <taxon>Coelurosauria</taxon>
        <taxon>Aves</taxon>
        <taxon>Neognathae</taxon>
        <taxon>Neoaves</taxon>
        <taxon>Aequornithes</taxon>
        <taxon>Ciconiiformes</taxon>
        <taxon>Ciconiidae</taxon>
        <taxon>Mycteria</taxon>
    </lineage>
</organism>
<accession>A0AAN7NDZ0</accession>
<sequence length="129" mass="14460">MPMAALVRTRPGARLALRGQWCLEWPGARPESILRDTSKPPQLRAGLTVPNLNSSPQRAAIAAWILLHIVSNCPGFYEGWKEKVAVPEVEKEGKMNRRITESYVLEKTFKIIESNHKPNTTKTTTIPCP</sequence>
<evidence type="ECO:0000313" key="1">
    <source>
        <dbReference type="EMBL" id="KAK4813832.1"/>
    </source>
</evidence>